<keyword evidence="2" id="KW-1185">Reference proteome</keyword>
<evidence type="ECO:0000313" key="1">
    <source>
        <dbReference type="EMBL" id="EWG50472.1"/>
    </source>
</evidence>
<dbReference type="VEuPathDB" id="FungiDB:FVEG_16636"/>
<organism evidence="1 2">
    <name type="scientific">Gibberella moniliformis (strain M3125 / FGSC 7600)</name>
    <name type="common">Maize ear and stalk rot fungus</name>
    <name type="synonym">Fusarium verticillioides</name>
    <dbReference type="NCBI Taxonomy" id="334819"/>
    <lineage>
        <taxon>Eukaryota</taxon>
        <taxon>Fungi</taxon>
        <taxon>Dikarya</taxon>
        <taxon>Ascomycota</taxon>
        <taxon>Pezizomycotina</taxon>
        <taxon>Sordariomycetes</taxon>
        <taxon>Hypocreomycetidae</taxon>
        <taxon>Hypocreales</taxon>
        <taxon>Nectriaceae</taxon>
        <taxon>Fusarium</taxon>
        <taxon>Fusarium fujikuroi species complex</taxon>
    </lineage>
</organism>
<dbReference type="RefSeq" id="XP_018756663.1">
    <property type="nucleotide sequence ID" value="XM_018905878.1"/>
</dbReference>
<dbReference type="RefSeq" id="XP_018756662.1">
    <property type="nucleotide sequence ID" value="XM_018905877.1"/>
</dbReference>
<sequence length="122" mass="13921">MTKRFPYSMVQANTTATANEELTKKGKKQTQALFESDRPAWNYHRWRGALTQIVSGDRDSIGKAERESGLRFIWGKKEEIFTISGYFALECGFNRQNVSFCIVLSHSGRWLSTPPAAEHFEA</sequence>
<reference evidence="1 2" key="1">
    <citation type="journal article" date="2010" name="Nature">
        <title>Comparative genomics reveals mobile pathogenicity chromosomes in Fusarium.</title>
        <authorList>
            <person name="Ma L.J."/>
            <person name="van der Does H.C."/>
            <person name="Borkovich K.A."/>
            <person name="Coleman J.J."/>
            <person name="Daboussi M.J."/>
            <person name="Di Pietro A."/>
            <person name="Dufresne M."/>
            <person name="Freitag M."/>
            <person name="Grabherr M."/>
            <person name="Henrissat B."/>
            <person name="Houterman P.M."/>
            <person name="Kang S."/>
            <person name="Shim W.B."/>
            <person name="Woloshuk C."/>
            <person name="Xie X."/>
            <person name="Xu J.R."/>
            <person name="Antoniw J."/>
            <person name="Baker S.E."/>
            <person name="Bluhm B.H."/>
            <person name="Breakspear A."/>
            <person name="Brown D.W."/>
            <person name="Butchko R.A."/>
            <person name="Chapman S."/>
            <person name="Coulson R."/>
            <person name="Coutinho P.M."/>
            <person name="Danchin E.G."/>
            <person name="Diener A."/>
            <person name="Gale L.R."/>
            <person name="Gardiner D.M."/>
            <person name="Goff S."/>
            <person name="Hammond-Kosack K.E."/>
            <person name="Hilburn K."/>
            <person name="Hua-Van A."/>
            <person name="Jonkers W."/>
            <person name="Kazan K."/>
            <person name="Kodira C.D."/>
            <person name="Koehrsen M."/>
            <person name="Kumar L."/>
            <person name="Lee Y.H."/>
            <person name="Li L."/>
            <person name="Manners J.M."/>
            <person name="Miranda-Saavedra D."/>
            <person name="Mukherjee M."/>
            <person name="Park G."/>
            <person name="Park J."/>
            <person name="Park S.Y."/>
            <person name="Proctor R.H."/>
            <person name="Regev A."/>
            <person name="Ruiz-Roldan M.C."/>
            <person name="Sain D."/>
            <person name="Sakthikumar S."/>
            <person name="Sykes S."/>
            <person name="Schwartz D.C."/>
            <person name="Turgeon B.G."/>
            <person name="Wapinski I."/>
            <person name="Yoder O."/>
            <person name="Young S."/>
            <person name="Zeng Q."/>
            <person name="Zhou S."/>
            <person name="Galagan J."/>
            <person name="Cuomo C.A."/>
            <person name="Kistler H.C."/>
            <person name="Rep M."/>
        </authorList>
    </citation>
    <scope>NUCLEOTIDE SEQUENCE [LARGE SCALE GENOMIC DNA]</scope>
    <source>
        <strain evidence="1">7600</strain>
        <strain evidence="2">M3125 / FGSC 7600</strain>
    </source>
</reference>
<dbReference type="EMBL" id="DS022254">
    <property type="protein sequence ID" value="EWG50472.1"/>
    <property type="molecule type" value="Genomic_DNA"/>
</dbReference>
<dbReference type="GeneID" id="30073512"/>
<dbReference type="Proteomes" id="UP000009096">
    <property type="component" value="Chromosome 1"/>
</dbReference>
<evidence type="ECO:0000313" key="2">
    <source>
        <dbReference type="Proteomes" id="UP000009096"/>
    </source>
</evidence>
<protein>
    <submittedName>
        <fullName evidence="1">Uncharacterized protein</fullName>
    </submittedName>
</protein>
<dbReference type="AlphaFoldDB" id="W7N165"/>
<gene>
    <name evidence="1" type="ORF">FVEG_16636</name>
</gene>
<dbReference type="EMBL" id="DS022254">
    <property type="protein sequence ID" value="EWG50471.1"/>
    <property type="molecule type" value="Genomic_DNA"/>
</dbReference>
<dbReference type="KEGG" id="fvr:FVEG_16636"/>
<accession>W7N165</accession>
<reference evidence="1" key="2">
    <citation type="submission" date="2013-11" db="EMBL/GenBank/DDBJ databases">
        <authorList>
            <consortium name="The Broad Institute Genome Sequencing Platform"/>
            <person name="Ma L.-J."/>
            <person name="Corby-Kistler H."/>
            <person name="Broz K."/>
            <person name="Gale L.R."/>
            <person name="Jonkers W."/>
            <person name="O'Donnell K."/>
            <person name="Ploetz R."/>
            <person name="Steinberg C."/>
            <person name="Schwartz D.C."/>
            <person name="VanEtten H."/>
            <person name="Zhou S."/>
            <person name="Young S.K."/>
            <person name="Zeng Q."/>
            <person name="Gargeya S."/>
            <person name="Fitzgerald M."/>
            <person name="Abouelleil A."/>
            <person name="Alvarado L."/>
            <person name="Chapman S.B."/>
            <person name="Gainer-Dewar J."/>
            <person name="Goldberg J."/>
            <person name="Griggs A."/>
            <person name="Gujja S."/>
            <person name="Hansen M."/>
            <person name="Howarth C."/>
            <person name="Imamovic A."/>
            <person name="Ireland A."/>
            <person name="Larimer J."/>
            <person name="McCowan C."/>
            <person name="Murphy C."/>
            <person name="Pearson M."/>
            <person name="Poon T.W."/>
            <person name="Priest M."/>
            <person name="Roberts A."/>
            <person name="Saif S."/>
            <person name="Shea T."/>
            <person name="Sykes S."/>
            <person name="Wortman J."/>
            <person name="Nusbaum C."/>
            <person name="Birren B."/>
        </authorList>
    </citation>
    <scope>NUCLEOTIDE SEQUENCE</scope>
    <source>
        <strain evidence="1">7600</strain>
    </source>
</reference>
<name>W7N165_GIBM7</name>
<proteinExistence type="predicted"/>